<dbReference type="HOGENOM" id="CLU_3136402_0_0_9"/>
<reference evidence="2 3" key="1">
    <citation type="journal article" date="2008" name="J. Bacteriol.">
        <title>The genome of Heliobacterium modesticaldum, a phototrophic representative of the Firmicutes containing the simplest photosynthetic apparatus.</title>
        <authorList>
            <person name="Sattley W.M."/>
            <person name="Madigan M.T."/>
            <person name="Swingley W.D."/>
            <person name="Cheung P.C."/>
            <person name="Clocksin K.M."/>
            <person name="Conrad A.L."/>
            <person name="Dejesa L.C."/>
            <person name="Honchak B.M."/>
            <person name="Jung D.O."/>
            <person name="Karbach L.E."/>
            <person name="Kurdoglu A."/>
            <person name="Lahiri S."/>
            <person name="Mastrian S.D."/>
            <person name="Page L.E."/>
            <person name="Taylor H.L."/>
            <person name="Wang Z.T."/>
            <person name="Raymond J."/>
            <person name="Chen M."/>
            <person name="Blankenship R.E."/>
            <person name="Touchman J.W."/>
        </authorList>
    </citation>
    <scope>NUCLEOTIDE SEQUENCE [LARGE SCALE GENOMIC DNA]</scope>
    <source>
        <strain evidence="3">ATCC 51547 / Ice1</strain>
    </source>
</reference>
<sequence length="49" mass="5656">MYIDCICYIMKQISRICDEHPLLSERAEKTGRDGLETAEETEEGSTWFG</sequence>
<dbReference type="EMBL" id="CP000930">
    <property type="protein sequence ID" value="ABZ84230.1"/>
    <property type="molecule type" value="Genomic_DNA"/>
</dbReference>
<organism evidence="2 3">
    <name type="scientific">Heliobacterium modesticaldum (strain ATCC 51547 / Ice1)</name>
    <dbReference type="NCBI Taxonomy" id="498761"/>
    <lineage>
        <taxon>Bacteria</taxon>
        <taxon>Bacillati</taxon>
        <taxon>Bacillota</taxon>
        <taxon>Clostridia</taxon>
        <taxon>Eubacteriales</taxon>
        <taxon>Heliobacteriaceae</taxon>
        <taxon>Heliomicrobium</taxon>
    </lineage>
</organism>
<keyword evidence="3" id="KW-1185">Reference proteome</keyword>
<evidence type="ECO:0000256" key="1">
    <source>
        <dbReference type="SAM" id="MobiDB-lite"/>
    </source>
</evidence>
<name>B0TE35_HELMI</name>
<dbReference type="Proteomes" id="UP000008550">
    <property type="component" value="Chromosome"/>
</dbReference>
<accession>B0TE35</accession>
<dbReference type="KEGG" id="hmo:HM1_1660"/>
<feature type="region of interest" description="Disordered" evidence="1">
    <location>
        <begin position="28"/>
        <end position="49"/>
    </location>
</feature>
<gene>
    <name evidence="2" type="ORF">HM1_1660</name>
</gene>
<dbReference type="AlphaFoldDB" id="B0TE35"/>
<protein>
    <submittedName>
        <fullName evidence="2">Uncharacterized protein</fullName>
    </submittedName>
</protein>
<proteinExistence type="predicted"/>
<evidence type="ECO:0000313" key="2">
    <source>
        <dbReference type="EMBL" id="ABZ84230.1"/>
    </source>
</evidence>
<evidence type="ECO:0000313" key="3">
    <source>
        <dbReference type="Proteomes" id="UP000008550"/>
    </source>
</evidence>
<dbReference type="STRING" id="498761.HM1_1660"/>